<dbReference type="SMART" id="SM00356">
    <property type="entry name" value="ZnF_C3H1"/>
    <property type="match status" value="2"/>
</dbReference>
<dbReference type="GO" id="GO:0008270">
    <property type="term" value="F:zinc ion binding"/>
    <property type="evidence" value="ECO:0007669"/>
    <property type="project" value="UniProtKB-KW"/>
</dbReference>
<dbReference type="Gene3D" id="4.10.1000.10">
    <property type="entry name" value="Zinc finger, CCCH-type"/>
    <property type="match status" value="1"/>
</dbReference>
<feature type="zinc finger region" description="C3H1-type" evidence="1">
    <location>
        <begin position="223"/>
        <end position="250"/>
    </location>
</feature>
<organism evidence="3 4">
    <name type="scientific">Parathielavia hyrcaniae</name>
    <dbReference type="NCBI Taxonomy" id="113614"/>
    <lineage>
        <taxon>Eukaryota</taxon>
        <taxon>Fungi</taxon>
        <taxon>Dikarya</taxon>
        <taxon>Ascomycota</taxon>
        <taxon>Pezizomycotina</taxon>
        <taxon>Sordariomycetes</taxon>
        <taxon>Sordariomycetidae</taxon>
        <taxon>Sordariales</taxon>
        <taxon>Chaetomiaceae</taxon>
        <taxon>Parathielavia</taxon>
    </lineage>
</organism>
<reference evidence="3" key="2">
    <citation type="submission" date="2023-05" db="EMBL/GenBank/DDBJ databases">
        <authorList>
            <consortium name="Lawrence Berkeley National Laboratory"/>
            <person name="Steindorff A."/>
            <person name="Hensen N."/>
            <person name="Bonometti L."/>
            <person name="Westerberg I."/>
            <person name="Brannstrom I.O."/>
            <person name="Guillou S."/>
            <person name="Cros-Aarteil S."/>
            <person name="Calhoun S."/>
            <person name="Haridas S."/>
            <person name="Kuo A."/>
            <person name="Mondo S."/>
            <person name="Pangilinan J."/>
            <person name="Riley R."/>
            <person name="Labutti K."/>
            <person name="Andreopoulos B."/>
            <person name="Lipzen A."/>
            <person name="Chen C."/>
            <person name="Yanf M."/>
            <person name="Daum C."/>
            <person name="Ng V."/>
            <person name="Clum A."/>
            <person name="Ohm R."/>
            <person name="Martin F."/>
            <person name="Silar P."/>
            <person name="Natvig D."/>
            <person name="Lalanne C."/>
            <person name="Gautier V."/>
            <person name="Ament-Velasquez S.L."/>
            <person name="Kruys A."/>
            <person name="Hutchinson M.I."/>
            <person name="Powell A.J."/>
            <person name="Barry K."/>
            <person name="Miller A.N."/>
            <person name="Grigoriev I.V."/>
            <person name="Debuchy R."/>
            <person name="Gladieux P."/>
            <person name="Thoren M.H."/>
            <person name="Johannesson H."/>
        </authorList>
    </citation>
    <scope>NUCLEOTIDE SEQUENCE</scope>
    <source>
        <strain evidence="3">CBS 757.83</strain>
    </source>
</reference>
<dbReference type="Proteomes" id="UP001305647">
    <property type="component" value="Unassembled WGS sequence"/>
</dbReference>
<evidence type="ECO:0000313" key="4">
    <source>
        <dbReference type="Proteomes" id="UP001305647"/>
    </source>
</evidence>
<evidence type="ECO:0000313" key="3">
    <source>
        <dbReference type="EMBL" id="KAK4101842.1"/>
    </source>
</evidence>
<name>A0AAN6Q6V4_9PEZI</name>
<keyword evidence="4" id="KW-1185">Reference proteome</keyword>
<evidence type="ECO:0000259" key="2">
    <source>
        <dbReference type="PROSITE" id="PS50103"/>
    </source>
</evidence>
<dbReference type="AlphaFoldDB" id="A0AAN6Q6V4"/>
<sequence>MVKISGIPSEFVIVSGDSDIQTAIDKIVKCGFRVHVWAWDNCMAGEYRRQTEELVHVHYLDPYLDQITYHNRSRGDRYSPPLISLNLESKARGIGEFLPRSEHQYSSALEGLDGLDEIQKPRAAAIILNRFYLLSVDTSGDQGDYTPLAVNNSNAKKTELGDASINIVVDPKPTLRKEQAKGDEVKSQRRCNFRKYCSKGMDCTFGHTDGERKWFRIHGPARANKLELCRHEERSGCNRGAYCDFAHGESELFCPTCGKTGAHNMLDCPECTRNGYRRTRTEYLSQSTSLLD</sequence>
<protein>
    <recommendedName>
        <fullName evidence="2">C3H1-type domain-containing protein</fullName>
    </recommendedName>
</protein>
<accession>A0AAN6Q6V4</accession>
<feature type="domain" description="C3H1-type" evidence="2">
    <location>
        <begin position="223"/>
        <end position="250"/>
    </location>
</feature>
<keyword evidence="1" id="KW-0863">Zinc-finger</keyword>
<dbReference type="EMBL" id="MU863633">
    <property type="protein sequence ID" value="KAK4101842.1"/>
    <property type="molecule type" value="Genomic_DNA"/>
</dbReference>
<gene>
    <name evidence="3" type="ORF">N658DRAFT_39608</name>
</gene>
<keyword evidence="1" id="KW-0862">Zinc</keyword>
<dbReference type="PROSITE" id="PS50103">
    <property type="entry name" value="ZF_C3H1"/>
    <property type="match status" value="1"/>
</dbReference>
<proteinExistence type="predicted"/>
<reference evidence="3" key="1">
    <citation type="journal article" date="2023" name="Mol. Phylogenet. Evol.">
        <title>Genome-scale phylogeny and comparative genomics of the fungal order Sordariales.</title>
        <authorList>
            <person name="Hensen N."/>
            <person name="Bonometti L."/>
            <person name="Westerberg I."/>
            <person name="Brannstrom I.O."/>
            <person name="Guillou S."/>
            <person name="Cros-Aarteil S."/>
            <person name="Calhoun S."/>
            <person name="Haridas S."/>
            <person name="Kuo A."/>
            <person name="Mondo S."/>
            <person name="Pangilinan J."/>
            <person name="Riley R."/>
            <person name="LaButti K."/>
            <person name="Andreopoulos B."/>
            <person name="Lipzen A."/>
            <person name="Chen C."/>
            <person name="Yan M."/>
            <person name="Daum C."/>
            <person name="Ng V."/>
            <person name="Clum A."/>
            <person name="Steindorff A."/>
            <person name="Ohm R.A."/>
            <person name="Martin F."/>
            <person name="Silar P."/>
            <person name="Natvig D.O."/>
            <person name="Lalanne C."/>
            <person name="Gautier V."/>
            <person name="Ament-Velasquez S.L."/>
            <person name="Kruys A."/>
            <person name="Hutchinson M.I."/>
            <person name="Powell A.J."/>
            <person name="Barry K."/>
            <person name="Miller A.N."/>
            <person name="Grigoriev I.V."/>
            <person name="Debuchy R."/>
            <person name="Gladieux P."/>
            <person name="Hiltunen Thoren M."/>
            <person name="Johannesson H."/>
        </authorList>
    </citation>
    <scope>NUCLEOTIDE SEQUENCE</scope>
    <source>
        <strain evidence="3">CBS 757.83</strain>
    </source>
</reference>
<keyword evidence="1" id="KW-0479">Metal-binding</keyword>
<evidence type="ECO:0000256" key="1">
    <source>
        <dbReference type="PROSITE-ProRule" id="PRU00723"/>
    </source>
</evidence>
<comment type="caution">
    <text evidence="3">The sequence shown here is derived from an EMBL/GenBank/DDBJ whole genome shotgun (WGS) entry which is preliminary data.</text>
</comment>
<dbReference type="Gene3D" id="3.40.50.1010">
    <property type="entry name" value="5'-nuclease"/>
    <property type="match status" value="1"/>
</dbReference>
<dbReference type="InterPro" id="IPR000571">
    <property type="entry name" value="Znf_CCCH"/>
</dbReference>